<gene>
    <name evidence="2" type="ORF">IPOD504_LOCUS5327</name>
</gene>
<sequence length="135" mass="14796">MPVSLRCLVTGLDSRYGLTVTRLLRVATSDTRVQRRVVCCTENSLSPPPPPPLFTAPRTLRRVVAGPPREIFERGRSAQRHLWADGGPHSVARGLELDSTSRPTQFRAAARRNRAPPPPRRPAPAPPVNCHGRAG</sequence>
<evidence type="ECO:0000313" key="3">
    <source>
        <dbReference type="Proteomes" id="UP000837857"/>
    </source>
</evidence>
<proteinExistence type="predicted"/>
<feature type="region of interest" description="Disordered" evidence="1">
    <location>
        <begin position="79"/>
        <end position="135"/>
    </location>
</feature>
<evidence type="ECO:0000313" key="2">
    <source>
        <dbReference type="EMBL" id="CAH2046002.1"/>
    </source>
</evidence>
<accession>A0ABN8I197</accession>
<evidence type="ECO:0000256" key="1">
    <source>
        <dbReference type="SAM" id="MobiDB-lite"/>
    </source>
</evidence>
<name>A0ABN8I197_9NEOP</name>
<feature type="non-terminal residue" evidence="2">
    <location>
        <position position="135"/>
    </location>
</feature>
<dbReference type="Proteomes" id="UP000837857">
    <property type="component" value="Chromosome 16"/>
</dbReference>
<feature type="compositionally biased region" description="Pro residues" evidence="1">
    <location>
        <begin position="115"/>
        <end position="127"/>
    </location>
</feature>
<protein>
    <submittedName>
        <fullName evidence="2">Uncharacterized protein</fullName>
    </submittedName>
</protein>
<dbReference type="EMBL" id="OW152828">
    <property type="protein sequence ID" value="CAH2046002.1"/>
    <property type="molecule type" value="Genomic_DNA"/>
</dbReference>
<organism evidence="2 3">
    <name type="scientific">Iphiclides podalirius</name>
    <name type="common">scarce swallowtail</name>
    <dbReference type="NCBI Taxonomy" id="110791"/>
    <lineage>
        <taxon>Eukaryota</taxon>
        <taxon>Metazoa</taxon>
        <taxon>Ecdysozoa</taxon>
        <taxon>Arthropoda</taxon>
        <taxon>Hexapoda</taxon>
        <taxon>Insecta</taxon>
        <taxon>Pterygota</taxon>
        <taxon>Neoptera</taxon>
        <taxon>Endopterygota</taxon>
        <taxon>Lepidoptera</taxon>
        <taxon>Glossata</taxon>
        <taxon>Ditrysia</taxon>
        <taxon>Papilionoidea</taxon>
        <taxon>Papilionidae</taxon>
        <taxon>Papilioninae</taxon>
        <taxon>Iphiclides</taxon>
    </lineage>
</organism>
<reference evidence="2" key="1">
    <citation type="submission" date="2022-03" db="EMBL/GenBank/DDBJ databases">
        <authorList>
            <person name="Martin H S."/>
        </authorList>
    </citation>
    <scope>NUCLEOTIDE SEQUENCE</scope>
</reference>
<keyword evidence="3" id="KW-1185">Reference proteome</keyword>